<evidence type="ECO:0000256" key="9">
    <source>
        <dbReference type="ARBA" id="ARBA00022989"/>
    </source>
</evidence>
<dbReference type="AlphaFoldDB" id="A0A832I087"/>
<dbReference type="Gene3D" id="1.10.3820.10">
    <property type="entry name" value="Di-heme elbow motif domain"/>
    <property type="match status" value="1"/>
</dbReference>
<keyword evidence="4" id="KW-1003">Cell membrane</keyword>
<dbReference type="GO" id="GO:0042279">
    <property type="term" value="F:nitrite reductase (cytochrome, ammonia-forming) activity"/>
    <property type="evidence" value="ECO:0007669"/>
    <property type="project" value="UniProtKB-EC"/>
</dbReference>
<dbReference type="PANTHER" id="PTHR30333">
    <property type="entry name" value="CYTOCHROME C-TYPE PROTEIN"/>
    <property type="match status" value="1"/>
</dbReference>
<keyword evidence="5" id="KW-0349">Heme</keyword>
<sequence>MRFGRLAVIGAVALGALGGLGAFTFHYAEGLSYFSNDPNACANCHVMRDYLDSWQKSSHHGRAVCNDCHTPHEPLPKLWTKAQNGWNHSSKFTLQNYPDNLRITPDNARRLEHNCVGCHAEMVSGIFPAHGDGRGDLRCVHCHPGVGHGPRN</sequence>
<comment type="subcellular location">
    <subcellularLocation>
        <location evidence="1">Cell membrane</location>
    </subcellularLocation>
</comment>
<dbReference type="InterPro" id="IPR005126">
    <property type="entry name" value="NapC/NirT_cyt_c_N"/>
</dbReference>
<dbReference type="PANTHER" id="PTHR30333:SF1">
    <property type="entry name" value="CYTOCHROME C-TYPE PROTEIN NAPC"/>
    <property type="match status" value="1"/>
</dbReference>
<dbReference type="GO" id="GO:0046872">
    <property type="term" value="F:metal ion binding"/>
    <property type="evidence" value="ECO:0007669"/>
    <property type="project" value="UniProtKB-KW"/>
</dbReference>
<evidence type="ECO:0000256" key="2">
    <source>
        <dbReference type="ARBA" id="ARBA00007395"/>
    </source>
</evidence>
<dbReference type="GO" id="GO:0009061">
    <property type="term" value="P:anaerobic respiration"/>
    <property type="evidence" value="ECO:0007669"/>
    <property type="project" value="TreeGrafter"/>
</dbReference>
<evidence type="ECO:0000256" key="8">
    <source>
        <dbReference type="ARBA" id="ARBA00022982"/>
    </source>
</evidence>
<gene>
    <name evidence="13" type="primary">nrfH</name>
    <name evidence="13" type="ORF">ENR23_04185</name>
</gene>
<comment type="similarity">
    <text evidence="2">Belongs to the NapC/NirT/NrfH family.</text>
</comment>
<dbReference type="GO" id="GO:0005886">
    <property type="term" value="C:plasma membrane"/>
    <property type="evidence" value="ECO:0007669"/>
    <property type="project" value="UniProtKB-SubCell"/>
</dbReference>
<dbReference type="Pfam" id="PF03264">
    <property type="entry name" value="Cytochrom_NNT"/>
    <property type="match status" value="1"/>
</dbReference>
<keyword evidence="8" id="KW-0249">Electron transport</keyword>
<evidence type="ECO:0000256" key="10">
    <source>
        <dbReference type="ARBA" id="ARBA00023004"/>
    </source>
</evidence>
<reference evidence="13" key="1">
    <citation type="journal article" date="2020" name="mSystems">
        <title>Genome- and Community-Level Interaction Insights into Carbon Utilization and Element Cycling Functions of Hydrothermarchaeota in Hydrothermal Sediment.</title>
        <authorList>
            <person name="Zhou Z."/>
            <person name="Liu Y."/>
            <person name="Xu W."/>
            <person name="Pan J."/>
            <person name="Luo Z.H."/>
            <person name="Li M."/>
        </authorList>
    </citation>
    <scope>NUCLEOTIDE SEQUENCE [LARGE SCALE GENOMIC DNA]</scope>
    <source>
        <strain evidence="13">SpSt-381</strain>
    </source>
</reference>
<keyword evidence="9" id="KW-1133">Transmembrane helix</keyword>
<protein>
    <submittedName>
        <fullName evidence="13">Cytochrome c nitrite reductase small subunit</fullName>
        <ecNumber evidence="13">1.7.2.2</ecNumber>
    </submittedName>
</protein>
<dbReference type="EMBL" id="DSQF01000008">
    <property type="protein sequence ID" value="HGZ42617.1"/>
    <property type="molecule type" value="Genomic_DNA"/>
</dbReference>
<dbReference type="InterPro" id="IPR038266">
    <property type="entry name" value="NapC/NirT_cytc_sf"/>
</dbReference>
<name>A0A832I087_UNCEI</name>
<dbReference type="InterPro" id="IPR036280">
    <property type="entry name" value="Multihaem_cyt_sf"/>
</dbReference>
<keyword evidence="3" id="KW-0813">Transport</keyword>
<dbReference type="EC" id="1.7.2.2" evidence="13"/>
<evidence type="ECO:0000256" key="7">
    <source>
        <dbReference type="ARBA" id="ARBA00022723"/>
    </source>
</evidence>
<proteinExistence type="inferred from homology"/>
<evidence type="ECO:0000256" key="1">
    <source>
        <dbReference type="ARBA" id="ARBA00004236"/>
    </source>
</evidence>
<organism evidence="13">
    <name type="scientific">Eiseniibacteriota bacterium</name>
    <dbReference type="NCBI Taxonomy" id="2212470"/>
    <lineage>
        <taxon>Bacteria</taxon>
        <taxon>Candidatus Eiseniibacteriota</taxon>
    </lineage>
</organism>
<feature type="domain" description="NapC/NirT cytochrome c N-terminal" evidence="12">
    <location>
        <begin position="7"/>
        <end position="148"/>
    </location>
</feature>
<dbReference type="GO" id="GO:0009055">
    <property type="term" value="F:electron transfer activity"/>
    <property type="evidence" value="ECO:0007669"/>
    <property type="project" value="TreeGrafter"/>
</dbReference>
<keyword evidence="10" id="KW-0408">Iron</keyword>
<dbReference type="GO" id="GO:0022900">
    <property type="term" value="P:electron transport chain"/>
    <property type="evidence" value="ECO:0007669"/>
    <property type="project" value="InterPro"/>
</dbReference>
<evidence type="ECO:0000256" key="4">
    <source>
        <dbReference type="ARBA" id="ARBA00022475"/>
    </source>
</evidence>
<dbReference type="NCBIfam" id="TIGR03153">
    <property type="entry name" value="cytochr_NrfH"/>
    <property type="match status" value="1"/>
</dbReference>
<dbReference type="SUPFAM" id="SSF48695">
    <property type="entry name" value="Multiheme cytochromes"/>
    <property type="match status" value="1"/>
</dbReference>
<keyword evidence="13" id="KW-0560">Oxidoreductase</keyword>
<comment type="caution">
    <text evidence="13">The sequence shown here is derived from an EMBL/GenBank/DDBJ whole genome shotgun (WGS) entry which is preliminary data.</text>
</comment>
<evidence type="ECO:0000313" key="13">
    <source>
        <dbReference type="EMBL" id="HGZ42617.1"/>
    </source>
</evidence>
<evidence type="ECO:0000256" key="11">
    <source>
        <dbReference type="ARBA" id="ARBA00023136"/>
    </source>
</evidence>
<keyword evidence="6" id="KW-0812">Transmembrane</keyword>
<evidence type="ECO:0000256" key="5">
    <source>
        <dbReference type="ARBA" id="ARBA00022617"/>
    </source>
</evidence>
<dbReference type="InterPro" id="IPR017571">
    <property type="entry name" value="NrfH"/>
</dbReference>
<evidence type="ECO:0000256" key="3">
    <source>
        <dbReference type="ARBA" id="ARBA00022448"/>
    </source>
</evidence>
<keyword evidence="11" id="KW-0472">Membrane</keyword>
<keyword evidence="7" id="KW-0479">Metal-binding</keyword>
<evidence type="ECO:0000256" key="6">
    <source>
        <dbReference type="ARBA" id="ARBA00022692"/>
    </source>
</evidence>
<dbReference type="InterPro" id="IPR051174">
    <property type="entry name" value="Cytochrome_c-type_ET"/>
</dbReference>
<evidence type="ECO:0000259" key="12">
    <source>
        <dbReference type="Pfam" id="PF03264"/>
    </source>
</evidence>
<accession>A0A832I087</accession>